<feature type="compositionally biased region" description="Polar residues" evidence="1">
    <location>
        <begin position="90"/>
        <end position="99"/>
    </location>
</feature>
<dbReference type="Proteomes" id="UP000289340">
    <property type="component" value="Chromosome 11"/>
</dbReference>
<dbReference type="AlphaFoldDB" id="A0A445I682"/>
<name>A0A445I682_GLYSO</name>
<evidence type="ECO:0000256" key="1">
    <source>
        <dbReference type="SAM" id="MobiDB-lite"/>
    </source>
</evidence>
<accession>A0A445I682</accession>
<evidence type="ECO:0000313" key="2">
    <source>
        <dbReference type="EMBL" id="RZB81543.1"/>
    </source>
</evidence>
<gene>
    <name evidence="2" type="ORF">D0Y65_031009</name>
</gene>
<feature type="region of interest" description="Disordered" evidence="1">
    <location>
        <begin position="90"/>
        <end position="110"/>
    </location>
</feature>
<evidence type="ECO:0000313" key="3">
    <source>
        <dbReference type="Proteomes" id="UP000289340"/>
    </source>
</evidence>
<protein>
    <submittedName>
        <fullName evidence="2">Uncharacterized protein</fullName>
    </submittedName>
</protein>
<dbReference type="EMBL" id="QZWG01000011">
    <property type="protein sequence ID" value="RZB81543.1"/>
    <property type="molecule type" value="Genomic_DNA"/>
</dbReference>
<keyword evidence="3" id="KW-1185">Reference proteome</keyword>
<sequence>MTRGSNPESLNHNINFMIVFEGRLFYISCLATTDVEWVAFYSGSKAKTDVEWVDAPSAYVCAGSRIYDATEWYICQNAVHAGAFDNFSGTATESPSPKSGNGMKSLCDPC</sequence>
<reference evidence="2 3" key="1">
    <citation type="submission" date="2018-09" db="EMBL/GenBank/DDBJ databases">
        <title>A high-quality reference genome of wild soybean provides a powerful tool to mine soybean genomes.</title>
        <authorList>
            <person name="Xie M."/>
            <person name="Chung C.Y.L."/>
            <person name="Li M.-W."/>
            <person name="Wong F.-L."/>
            <person name="Chan T.-F."/>
            <person name="Lam H.-M."/>
        </authorList>
    </citation>
    <scope>NUCLEOTIDE SEQUENCE [LARGE SCALE GENOMIC DNA]</scope>
    <source>
        <strain evidence="3">cv. W05</strain>
        <tissue evidence="2">Hypocotyl of etiolated seedlings</tissue>
    </source>
</reference>
<organism evidence="2 3">
    <name type="scientific">Glycine soja</name>
    <name type="common">Wild soybean</name>
    <dbReference type="NCBI Taxonomy" id="3848"/>
    <lineage>
        <taxon>Eukaryota</taxon>
        <taxon>Viridiplantae</taxon>
        <taxon>Streptophyta</taxon>
        <taxon>Embryophyta</taxon>
        <taxon>Tracheophyta</taxon>
        <taxon>Spermatophyta</taxon>
        <taxon>Magnoliopsida</taxon>
        <taxon>eudicotyledons</taxon>
        <taxon>Gunneridae</taxon>
        <taxon>Pentapetalae</taxon>
        <taxon>rosids</taxon>
        <taxon>fabids</taxon>
        <taxon>Fabales</taxon>
        <taxon>Fabaceae</taxon>
        <taxon>Papilionoideae</taxon>
        <taxon>50 kb inversion clade</taxon>
        <taxon>NPAAA clade</taxon>
        <taxon>indigoferoid/millettioid clade</taxon>
        <taxon>Phaseoleae</taxon>
        <taxon>Glycine</taxon>
        <taxon>Glycine subgen. Soja</taxon>
    </lineage>
</organism>
<proteinExistence type="predicted"/>
<comment type="caution">
    <text evidence="2">The sequence shown here is derived from an EMBL/GenBank/DDBJ whole genome shotgun (WGS) entry which is preliminary data.</text>
</comment>